<evidence type="ECO:0000313" key="1">
    <source>
        <dbReference type="EMBL" id="JAH55012.1"/>
    </source>
</evidence>
<organism evidence="1">
    <name type="scientific">Anguilla anguilla</name>
    <name type="common">European freshwater eel</name>
    <name type="synonym">Muraena anguilla</name>
    <dbReference type="NCBI Taxonomy" id="7936"/>
    <lineage>
        <taxon>Eukaryota</taxon>
        <taxon>Metazoa</taxon>
        <taxon>Chordata</taxon>
        <taxon>Craniata</taxon>
        <taxon>Vertebrata</taxon>
        <taxon>Euteleostomi</taxon>
        <taxon>Actinopterygii</taxon>
        <taxon>Neopterygii</taxon>
        <taxon>Teleostei</taxon>
        <taxon>Anguilliformes</taxon>
        <taxon>Anguillidae</taxon>
        <taxon>Anguilla</taxon>
    </lineage>
</organism>
<protein>
    <submittedName>
        <fullName evidence="1">Uncharacterized protein</fullName>
    </submittedName>
</protein>
<reference evidence="1" key="2">
    <citation type="journal article" date="2015" name="Fish Shellfish Immunol.">
        <title>Early steps in the European eel (Anguilla anguilla)-Vibrio vulnificus interaction in the gills: Role of the RtxA13 toxin.</title>
        <authorList>
            <person name="Callol A."/>
            <person name="Pajuelo D."/>
            <person name="Ebbesson L."/>
            <person name="Teles M."/>
            <person name="MacKenzie S."/>
            <person name="Amaro C."/>
        </authorList>
    </citation>
    <scope>NUCLEOTIDE SEQUENCE</scope>
</reference>
<dbReference type="EMBL" id="GBXM01053565">
    <property type="protein sequence ID" value="JAH55012.1"/>
    <property type="molecule type" value="Transcribed_RNA"/>
</dbReference>
<proteinExistence type="predicted"/>
<dbReference type="AlphaFoldDB" id="A0A0E9TNH0"/>
<name>A0A0E9TNH0_ANGAN</name>
<accession>A0A0E9TNH0</accession>
<sequence>MCLLSVKNMVSQDHEFSLYSLACMNLFKM</sequence>
<reference evidence="1" key="1">
    <citation type="submission" date="2014-11" db="EMBL/GenBank/DDBJ databases">
        <authorList>
            <person name="Amaro Gonzalez C."/>
        </authorList>
    </citation>
    <scope>NUCLEOTIDE SEQUENCE</scope>
</reference>